<dbReference type="Proteomes" id="UP000324497">
    <property type="component" value="Chromosome"/>
</dbReference>
<feature type="domain" description="PASTA" evidence="1">
    <location>
        <begin position="37"/>
        <end position="107"/>
    </location>
</feature>
<dbReference type="CDD" id="cd06577">
    <property type="entry name" value="PASTA_pknB"/>
    <property type="match status" value="1"/>
</dbReference>
<evidence type="ECO:0000259" key="1">
    <source>
        <dbReference type="PROSITE" id="PS51178"/>
    </source>
</evidence>
<gene>
    <name evidence="2" type="ORF">BSQ50_01615</name>
</gene>
<dbReference type="RefSeq" id="WP_187343763.1">
    <property type="nucleotide sequence ID" value="NZ_CP018180.1"/>
</dbReference>
<dbReference type="PROSITE" id="PS51178">
    <property type="entry name" value="PASTA"/>
    <property type="match status" value="1"/>
</dbReference>
<reference evidence="2 3" key="1">
    <citation type="submission" date="2016-11" db="EMBL/GenBank/DDBJ databases">
        <title>Interaction between Lactobacillus species and yeast in water kefir.</title>
        <authorList>
            <person name="Behr J."/>
            <person name="Xu D."/>
            <person name="Vogel R.F."/>
        </authorList>
    </citation>
    <scope>NUCLEOTIDE SEQUENCE [LARGE SCALE GENOMIC DNA]</scope>
    <source>
        <strain evidence="2 3">TMW 1.1827</strain>
    </source>
</reference>
<dbReference type="KEGG" id="lng:BSQ50_01615"/>
<dbReference type="EMBL" id="CP018180">
    <property type="protein sequence ID" value="AUJ31376.1"/>
    <property type="molecule type" value="Genomic_DNA"/>
</dbReference>
<evidence type="ECO:0000313" key="3">
    <source>
        <dbReference type="Proteomes" id="UP000324497"/>
    </source>
</evidence>
<evidence type="ECO:0000313" key="2">
    <source>
        <dbReference type="EMBL" id="AUJ31376.1"/>
    </source>
</evidence>
<protein>
    <recommendedName>
        <fullName evidence="1">PASTA domain-containing protein</fullName>
    </recommendedName>
</protein>
<sequence>MTKKRIIGGLTKIAVGTIDQKLLAEATKLVNNQLEKRKGYLHVPDVVSLPITEAGEALEKYGFNYGKFKVTPQAKYANLLPNVVFKVKPRIGSAVPPDTFIKIYFADQQVIADSQQLAAAAAEKKVLKQQQRSATWHQIADPAKKKATSLVKKINFNRQKKTDE</sequence>
<dbReference type="Pfam" id="PF03793">
    <property type="entry name" value="PASTA"/>
    <property type="match status" value="1"/>
</dbReference>
<organism evidence="2 3">
    <name type="scientific">Liquorilactobacillus nagelii</name>
    <dbReference type="NCBI Taxonomy" id="82688"/>
    <lineage>
        <taxon>Bacteria</taxon>
        <taxon>Bacillati</taxon>
        <taxon>Bacillota</taxon>
        <taxon>Bacilli</taxon>
        <taxon>Lactobacillales</taxon>
        <taxon>Lactobacillaceae</taxon>
        <taxon>Liquorilactobacillus</taxon>
    </lineage>
</organism>
<dbReference type="InterPro" id="IPR005543">
    <property type="entry name" value="PASTA_dom"/>
</dbReference>
<dbReference type="Gene3D" id="3.30.10.20">
    <property type="match status" value="1"/>
</dbReference>
<accession>A0A3S6QTC8</accession>
<keyword evidence="3" id="KW-1185">Reference proteome</keyword>
<proteinExistence type="predicted"/>
<name>A0A3S6QTC8_9LACO</name>
<dbReference type="AlphaFoldDB" id="A0A3S6QTC8"/>